<reference evidence="1 2" key="1">
    <citation type="submission" date="2016-10" db="EMBL/GenBank/DDBJ databases">
        <authorList>
            <person name="Varghese N."/>
            <person name="Submissions S."/>
        </authorList>
    </citation>
    <scope>NUCLEOTIDE SEQUENCE [LARGE SCALE GENOMIC DNA]</scope>
    <source>
        <strain evidence="1 2">DSM 16733</strain>
    </source>
</reference>
<protein>
    <submittedName>
        <fullName evidence="1">Uncharacterized protein</fullName>
    </submittedName>
</protein>
<sequence>MKHVALPLVWFLLLSCVVALASSLSLNLV</sequence>
<accession>A0AAX2DCU5</accession>
<keyword evidence="2" id="KW-1185">Reference proteome</keyword>
<gene>
    <name evidence="1" type="ORF">SAMN05216476_3072</name>
</gene>
<evidence type="ECO:0000313" key="2">
    <source>
        <dbReference type="Proteomes" id="UP000183772"/>
    </source>
</evidence>
<dbReference type="AlphaFoldDB" id="A0AAX2DCU5"/>
<name>A0AAX2DCU5_9PSED</name>
<dbReference type="PROSITE" id="PS51257">
    <property type="entry name" value="PROKAR_LIPOPROTEIN"/>
    <property type="match status" value="1"/>
</dbReference>
<dbReference type="Proteomes" id="UP000183772">
    <property type="component" value="Chromosome I"/>
</dbReference>
<dbReference type="EMBL" id="LT629790">
    <property type="protein sequence ID" value="SDU55121.1"/>
    <property type="molecule type" value="Genomic_DNA"/>
</dbReference>
<proteinExistence type="predicted"/>
<evidence type="ECO:0000313" key="1">
    <source>
        <dbReference type="EMBL" id="SDU55121.1"/>
    </source>
</evidence>
<organism evidence="1 2">
    <name type="scientific">Pseudomonas mediterranea</name>
    <dbReference type="NCBI Taxonomy" id="183795"/>
    <lineage>
        <taxon>Bacteria</taxon>
        <taxon>Pseudomonadati</taxon>
        <taxon>Pseudomonadota</taxon>
        <taxon>Gammaproteobacteria</taxon>
        <taxon>Pseudomonadales</taxon>
        <taxon>Pseudomonadaceae</taxon>
        <taxon>Pseudomonas</taxon>
    </lineage>
</organism>